<sequence length="367" mass="40684">MRILHFYKTYKPDSQGGVEQFIWELCTGAAAQGIESDVLTVSKTRGTTDFGHHRHYRARQDLKIASSSFSLSAFGQFRQLAARADIVHYHFPWPFADMVHFCTQLKKPTVVTYHSDIVKQQRLLRLYRPLMQRFLASVDCIVATSPNYIETSTVLTAYREKTVVIPLGLDKAAYPAASVTRLAQWRACLPDGFFLFVGNLRYYKGLHHLLEALRGTTYPMVIVGAGPEESALRQQAAALKLTHVHFVGAVADEDKIALLTLCKALVFPSHLRSEAFGLSLLEGAMFEKALLSCELGTGTSYVNIAGETGLVVPAADPQALRDGIAWLATHPVEAAAMGKQSGARYQRLFTSAVMVDRYAALYRRLLA</sequence>
<organism evidence="3 4">
    <name type="scientific">Robbsia betulipollinis</name>
    <dbReference type="NCBI Taxonomy" id="2981849"/>
    <lineage>
        <taxon>Bacteria</taxon>
        <taxon>Pseudomonadati</taxon>
        <taxon>Pseudomonadota</taxon>
        <taxon>Betaproteobacteria</taxon>
        <taxon>Burkholderiales</taxon>
        <taxon>Burkholderiaceae</taxon>
        <taxon>Robbsia</taxon>
    </lineage>
</organism>
<dbReference type="EMBL" id="JAPMXC010000001">
    <property type="protein sequence ID" value="MCY0387565.1"/>
    <property type="molecule type" value="Genomic_DNA"/>
</dbReference>
<dbReference type="InterPro" id="IPR050194">
    <property type="entry name" value="Glycosyltransferase_grp1"/>
</dbReference>
<feature type="domain" description="Glycosyltransferase subfamily 4-like N-terminal" evidence="2">
    <location>
        <begin position="16"/>
        <end position="170"/>
    </location>
</feature>
<evidence type="ECO:0000313" key="4">
    <source>
        <dbReference type="Proteomes" id="UP001082899"/>
    </source>
</evidence>
<proteinExistence type="predicted"/>
<comment type="caution">
    <text evidence="3">The sequence shown here is derived from an EMBL/GenBank/DDBJ whole genome shotgun (WGS) entry which is preliminary data.</text>
</comment>
<evidence type="ECO:0000259" key="2">
    <source>
        <dbReference type="Pfam" id="PF13439"/>
    </source>
</evidence>
<keyword evidence="3" id="KW-0328">Glycosyltransferase</keyword>
<evidence type="ECO:0000259" key="1">
    <source>
        <dbReference type="Pfam" id="PF00534"/>
    </source>
</evidence>
<accession>A0ABT3ZM16</accession>
<dbReference type="RefSeq" id="WP_267847300.1">
    <property type="nucleotide sequence ID" value="NZ_JAPMXC010000001.1"/>
</dbReference>
<dbReference type="Pfam" id="PF00534">
    <property type="entry name" value="Glycos_transf_1"/>
    <property type="match status" value="1"/>
</dbReference>
<dbReference type="Pfam" id="PF13439">
    <property type="entry name" value="Glyco_transf_4"/>
    <property type="match status" value="1"/>
</dbReference>
<evidence type="ECO:0000313" key="3">
    <source>
        <dbReference type="EMBL" id="MCY0387565.1"/>
    </source>
</evidence>
<dbReference type="InterPro" id="IPR028098">
    <property type="entry name" value="Glyco_trans_4-like_N"/>
</dbReference>
<dbReference type="Proteomes" id="UP001082899">
    <property type="component" value="Unassembled WGS sequence"/>
</dbReference>
<reference evidence="3" key="1">
    <citation type="submission" date="2022-11" db="EMBL/GenBank/DDBJ databases">
        <title>Robbsia betulipollinis sp. nov., isolated from pollen of birch (Betula pendula).</title>
        <authorList>
            <person name="Shi H."/>
            <person name="Ambika Manirajan B."/>
            <person name="Ratering S."/>
            <person name="Geissler-Plaum R."/>
            <person name="Schnell S."/>
        </authorList>
    </citation>
    <scope>NUCLEOTIDE SEQUENCE</scope>
    <source>
        <strain evidence="3">Bb-Pol-6</strain>
    </source>
</reference>
<dbReference type="InterPro" id="IPR001296">
    <property type="entry name" value="Glyco_trans_1"/>
</dbReference>
<dbReference type="EC" id="2.4.-.-" evidence="3"/>
<dbReference type="PANTHER" id="PTHR45947">
    <property type="entry name" value="SULFOQUINOVOSYL TRANSFERASE SQD2"/>
    <property type="match status" value="1"/>
</dbReference>
<protein>
    <submittedName>
        <fullName evidence="3">Glycosyltransferase</fullName>
        <ecNumber evidence="3">2.4.-.-</ecNumber>
    </submittedName>
</protein>
<keyword evidence="4" id="KW-1185">Reference proteome</keyword>
<dbReference type="Gene3D" id="3.40.50.2000">
    <property type="entry name" value="Glycogen Phosphorylase B"/>
    <property type="match status" value="2"/>
</dbReference>
<dbReference type="GO" id="GO:0016757">
    <property type="term" value="F:glycosyltransferase activity"/>
    <property type="evidence" value="ECO:0007669"/>
    <property type="project" value="UniProtKB-KW"/>
</dbReference>
<gene>
    <name evidence="3" type="ORF">OVY01_10025</name>
</gene>
<keyword evidence="3" id="KW-0808">Transferase</keyword>
<name>A0ABT3ZM16_9BURK</name>
<feature type="domain" description="Glycosyl transferase family 1" evidence="1">
    <location>
        <begin position="192"/>
        <end position="340"/>
    </location>
</feature>
<dbReference type="SUPFAM" id="SSF53756">
    <property type="entry name" value="UDP-Glycosyltransferase/glycogen phosphorylase"/>
    <property type="match status" value="1"/>
</dbReference>
<dbReference type="PANTHER" id="PTHR45947:SF13">
    <property type="entry name" value="TRANSFERASE"/>
    <property type="match status" value="1"/>
</dbReference>